<protein>
    <submittedName>
        <fullName evidence="1">Uncharacterized protein</fullName>
    </submittedName>
</protein>
<dbReference type="EMBL" id="CP019343">
    <property type="protein sequence ID" value="ARN75701.1"/>
    <property type="molecule type" value="Genomic_DNA"/>
</dbReference>
<dbReference type="KEGG" id="osg:BST96_17260"/>
<dbReference type="STRING" id="716816.BST96_17260"/>
<name>A0A1X9NEV6_9GAMM</name>
<dbReference type="RefSeq" id="WP_085759891.1">
    <property type="nucleotide sequence ID" value="NZ_CP019343.1"/>
</dbReference>
<accession>A0A1X9NEV6</accession>
<dbReference type="OrthoDB" id="5741339at2"/>
<gene>
    <name evidence="1" type="ORF">BST96_17260</name>
</gene>
<dbReference type="Proteomes" id="UP000193450">
    <property type="component" value="Chromosome"/>
</dbReference>
<evidence type="ECO:0000313" key="1">
    <source>
        <dbReference type="EMBL" id="ARN75701.1"/>
    </source>
</evidence>
<keyword evidence="2" id="KW-1185">Reference proteome</keyword>
<sequence length="65" mass="7794">MFALFGPQKKLLEQERELNTLRAEVETLRQQNHSMKTGMRRCVSCDYRIDYKERQKQQTITTSTQ</sequence>
<reference evidence="1 2" key="1">
    <citation type="submission" date="2016-11" db="EMBL/GenBank/DDBJ databases">
        <title>Trade-off between light-utilization and light-protection in marine flavobacteria.</title>
        <authorList>
            <person name="Kumagai Y."/>
        </authorList>
    </citation>
    <scope>NUCLEOTIDE SEQUENCE [LARGE SCALE GENOMIC DNA]</scope>
    <source>
        <strain evidence="1 2">NBRC 107125</strain>
    </source>
</reference>
<evidence type="ECO:0000313" key="2">
    <source>
        <dbReference type="Proteomes" id="UP000193450"/>
    </source>
</evidence>
<proteinExistence type="predicted"/>
<organism evidence="1 2">
    <name type="scientific">Oceanicoccus sagamiensis</name>
    <dbReference type="NCBI Taxonomy" id="716816"/>
    <lineage>
        <taxon>Bacteria</taxon>
        <taxon>Pseudomonadati</taxon>
        <taxon>Pseudomonadota</taxon>
        <taxon>Gammaproteobacteria</taxon>
        <taxon>Cellvibrionales</taxon>
        <taxon>Spongiibacteraceae</taxon>
        <taxon>Oceanicoccus</taxon>
    </lineage>
</organism>
<dbReference type="AlphaFoldDB" id="A0A1X9NEV6"/>